<dbReference type="EMBL" id="LCBL01000001">
    <property type="protein sequence ID" value="KKS09771.1"/>
    <property type="molecule type" value="Genomic_DNA"/>
</dbReference>
<gene>
    <name evidence="1" type="ORF">UU65_C0001G0176</name>
</gene>
<sequence length="48" mass="5748">MGEAVSMLSDEDLDSFLTEFQYLLECWLNEYERQVFNNKTLKELIREG</sequence>
<dbReference type="AlphaFoldDB" id="A0A0G0YJR3"/>
<organism evidence="1 2">
    <name type="scientific">candidate division CPR2 bacterium GW2011_GWC1_41_48</name>
    <dbReference type="NCBI Taxonomy" id="1618344"/>
    <lineage>
        <taxon>Bacteria</taxon>
        <taxon>Bacteria division CPR2</taxon>
    </lineage>
</organism>
<protein>
    <submittedName>
        <fullName evidence="1">Uncharacterized protein</fullName>
    </submittedName>
</protein>
<name>A0A0G0YJR3_UNCC2</name>
<reference evidence="1 2" key="1">
    <citation type="journal article" date="2015" name="Nature">
        <title>rRNA introns, odd ribosomes, and small enigmatic genomes across a large radiation of phyla.</title>
        <authorList>
            <person name="Brown C.T."/>
            <person name="Hug L.A."/>
            <person name="Thomas B.C."/>
            <person name="Sharon I."/>
            <person name="Castelle C.J."/>
            <person name="Singh A."/>
            <person name="Wilkins M.J."/>
            <person name="Williams K.H."/>
            <person name="Banfield J.F."/>
        </authorList>
    </citation>
    <scope>NUCLEOTIDE SEQUENCE [LARGE SCALE GENOMIC DNA]</scope>
</reference>
<proteinExistence type="predicted"/>
<comment type="caution">
    <text evidence="1">The sequence shown here is derived from an EMBL/GenBank/DDBJ whole genome shotgun (WGS) entry which is preliminary data.</text>
</comment>
<evidence type="ECO:0000313" key="2">
    <source>
        <dbReference type="Proteomes" id="UP000033869"/>
    </source>
</evidence>
<accession>A0A0G0YJR3</accession>
<dbReference type="Proteomes" id="UP000033869">
    <property type="component" value="Unassembled WGS sequence"/>
</dbReference>
<evidence type="ECO:0000313" key="1">
    <source>
        <dbReference type="EMBL" id="KKS09771.1"/>
    </source>
</evidence>